<accession>A0A814VEA4</accession>
<gene>
    <name evidence="2" type="ORF">JXQ802_LOCUS23704</name>
</gene>
<evidence type="ECO:0000256" key="1">
    <source>
        <dbReference type="SAM" id="MobiDB-lite"/>
    </source>
</evidence>
<feature type="region of interest" description="Disordered" evidence="1">
    <location>
        <begin position="338"/>
        <end position="378"/>
    </location>
</feature>
<dbReference type="AlphaFoldDB" id="A0A814VEA4"/>
<feature type="compositionally biased region" description="Low complexity" evidence="1">
    <location>
        <begin position="51"/>
        <end position="68"/>
    </location>
</feature>
<evidence type="ECO:0000313" key="2">
    <source>
        <dbReference type="EMBL" id="CAF1187810.1"/>
    </source>
</evidence>
<keyword evidence="3" id="KW-1185">Reference proteome</keyword>
<dbReference type="EMBL" id="CAJNOL010000751">
    <property type="protein sequence ID" value="CAF1187810.1"/>
    <property type="molecule type" value="Genomic_DNA"/>
</dbReference>
<name>A0A814VEA4_9BILA</name>
<reference evidence="2" key="1">
    <citation type="submission" date="2021-02" db="EMBL/GenBank/DDBJ databases">
        <authorList>
            <person name="Nowell W R."/>
        </authorList>
    </citation>
    <scope>NUCLEOTIDE SEQUENCE</scope>
</reference>
<feature type="compositionally biased region" description="Acidic residues" evidence="1">
    <location>
        <begin position="69"/>
        <end position="80"/>
    </location>
</feature>
<protein>
    <submittedName>
        <fullName evidence="2">Uncharacterized protein</fullName>
    </submittedName>
</protein>
<proteinExistence type="predicted"/>
<feature type="compositionally biased region" description="Low complexity" evidence="1">
    <location>
        <begin position="342"/>
        <end position="355"/>
    </location>
</feature>
<evidence type="ECO:0000313" key="3">
    <source>
        <dbReference type="Proteomes" id="UP000663870"/>
    </source>
</evidence>
<organism evidence="2 3">
    <name type="scientific">Rotaria sordida</name>
    <dbReference type="NCBI Taxonomy" id="392033"/>
    <lineage>
        <taxon>Eukaryota</taxon>
        <taxon>Metazoa</taxon>
        <taxon>Spiralia</taxon>
        <taxon>Gnathifera</taxon>
        <taxon>Rotifera</taxon>
        <taxon>Eurotatoria</taxon>
        <taxon>Bdelloidea</taxon>
        <taxon>Philodinida</taxon>
        <taxon>Philodinidae</taxon>
        <taxon>Rotaria</taxon>
    </lineage>
</organism>
<comment type="caution">
    <text evidence="2">The sequence shown here is derived from an EMBL/GenBank/DDBJ whole genome shotgun (WGS) entry which is preliminary data.</text>
</comment>
<feature type="region of interest" description="Disordered" evidence="1">
    <location>
        <begin position="45"/>
        <end position="84"/>
    </location>
</feature>
<sequence>MTSSNKARRYLQHHKQHFAESNNNQHSVTQLLVTDSTSSTITMRKFKGKTQQQQSSIPVSIPQICVNNNDDDDDDDNNDNDDNRHVSILNEFDQVLENELKRTSISRTLSLKKNESLGHMEIPINQQRSFSFALGSKTNLHEEKHDNNESMNILSSKIRKLSATSKSSLSKETFSRLFQSLTFRSGNHSMSKISLTKPDFKYQQHSCLACQNYPNLDVISKNKKRPSIFGVLVSKLNTSSSLSTATITTTSSENTSKCCSVCKRPLLKSISNNDDNQQLSLSKNLHDQKQLFSRTKRRRSLPSLLHNLIEPSLSSSSAQHRPSFSTVSNHILLDNVNREHQQQSSTLSQSSTSLTESDDSSDHNNTNNNSFQQRQHINYDDSSQLTEKYGNKDENDNEIVFDCGESHNSNIIYSNDVTNEHNTNQQFLHPPEEKTRSLLVNVFRTRRSNVILDSNDTNMIGKQLSTSVINLATSMGINRRNSAISTIYEKTTFDQRKKYAISEENLLSIDNTYIYFNNINGQSFKEQLKYSTISENTTLREMLIKLFNKYNLSIETYNICLRSAPTLPLSLDQPVKHLLLDDLVVTGIKKKIDYAISSFLPN</sequence>
<dbReference type="Proteomes" id="UP000663870">
    <property type="component" value="Unassembled WGS sequence"/>
</dbReference>